<proteinExistence type="predicted"/>
<feature type="region of interest" description="Disordered" evidence="1">
    <location>
        <begin position="39"/>
        <end position="96"/>
    </location>
</feature>
<dbReference type="AlphaFoldDB" id="A0A645HX72"/>
<accession>A0A645HX72</accession>
<name>A0A645HX72_9ZZZZ</name>
<evidence type="ECO:0000256" key="1">
    <source>
        <dbReference type="SAM" id="MobiDB-lite"/>
    </source>
</evidence>
<dbReference type="EMBL" id="VSSQ01101875">
    <property type="protein sequence ID" value="MPN43460.1"/>
    <property type="molecule type" value="Genomic_DNA"/>
</dbReference>
<gene>
    <name evidence="2" type="ORF">SDC9_191020</name>
</gene>
<feature type="compositionally biased region" description="Basic and acidic residues" evidence="1">
    <location>
        <begin position="1"/>
        <end position="16"/>
    </location>
</feature>
<feature type="region of interest" description="Disordered" evidence="1">
    <location>
        <begin position="161"/>
        <end position="189"/>
    </location>
</feature>
<feature type="region of interest" description="Disordered" evidence="1">
    <location>
        <begin position="1"/>
        <end position="23"/>
    </location>
</feature>
<protein>
    <submittedName>
        <fullName evidence="2">Uncharacterized protein</fullName>
    </submittedName>
</protein>
<sequence>MDHSGDAFHLAFRDPPPDPPRAGWAYGGAETIQNQGAVVHPGLPDRGGNRVLPSGVGRTGQRAEGAFQVPDDPDAVSDRREPEPGKAPGAGSEAGDHGRRIVAAALHFVVRADLLPHRQLRAIRRFFRAGPYRRTASRAVVRQCSTVATNTIAAAIRKGMAEPAHSASQPPNSGPMKLAVPETASLTAI</sequence>
<evidence type="ECO:0000313" key="2">
    <source>
        <dbReference type="EMBL" id="MPN43460.1"/>
    </source>
</evidence>
<comment type="caution">
    <text evidence="2">The sequence shown here is derived from an EMBL/GenBank/DDBJ whole genome shotgun (WGS) entry which is preliminary data.</text>
</comment>
<reference evidence="2" key="1">
    <citation type="submission" date="2019-08" db="EMBL/GenBank/DDBJ databases">
        <authorList>
            <person name="Kucharzyk K."/>
            <person name="Murdoch R.W."/>
            <person name="Higgins S."/>
            <person name="Loffler F."/>
        </authorList>
    </citation>
    <scope>NUCLEOTIDE SEQUENCE</scope>
</reference>
<organism evidence="2">
    <name type="scientific">bioreactor metagenome</name>
    <dbReference type="NCBI Taxonomy" id="1076179"/>
    <lineage>
        <taxon>unclassified sequences</taxon>
        <taxon>metagenomes</taxon>
        <taxon>ecological metagenomes</taxon>
    </lineage>
</organism>